<evidence type="ECO:0000313" key="1">
    <source>
        <dbReference type="EMBL" id="ARU58657.1"/>
    </source>
</evidence>
<dbReference type="AlphaFoldDB" id="A0A1Y0IDP7"/>
<evidence type="ECO:0000313" key="2">
    <source>
        <dbReference type="Proteomes" id="UP000196027"/>
    </source>
</evidence>
<name>A0A1Y0IDP7_9GAMM</name>
<dbReference type="EMBL" id="CP021425">
    <property type="protein sequence ID" value="ARU58657.1"/>
    <property type="molecule type" value="Genomic_DNA"/>
</dbReference>
<dbReference type="KEGG" id="ome:OLMES_4662"/>
<sequence length="123" mass="14132">MTQDGITLENIIDKTVLLGICYFDVDDSLLEQRQFAGKVVRSTPEDGITLRTLDGSKEFDIPSDLRPWFIAPEGQYDDIETGQKLTNPDFLITWDVYKSQENATEGEHEWWEWRPRLAPPTVG</sequence>
<proteinExistence type="predicted"/>
<accession>A0A1Y0IDP7</accession>
<gene>
    <name evidence="1" type="ORF">OLMES_4662</name>
</gene>
<dbReference type="OrthoDB" id="5703936at2"/>
<protein>
    <submittedName>
        <fullName evidence="1">Uncharacterized protein</fullName>
    </submittedName>
</protein>
<keyword evidence="2" id="KW-1185">Reference proteome</keyword>
<reference evidence="1 2" key="1">
    <citation type="submission" date="2017-05" db="EMBL/GenBank/DDBJ databases">
        <title>Genomic insights into alkan degradation activity of Oleiphilus messinensis.</title>
        <authorList>
            <person name="Kozyavkin S.A."/>
            <person name="Slesarev A.I."/>
            <person name="Golyshin P.N."/>
            <person name="Korzhenkov A."/>
            <person name="Golyshina O.N."/>
            <person name="Toshchakov S.V."/>
        </authorList>
    </citation>
    <scope>NUCLEOTIDE SEQUENCE [LARGE SCALE GENOMIC DNA]</scope>
    <source>
        <strain evidence="1 2">ME102</strain>
    </source>
</reference>
<dbReference type="RefSeq" id="WP_087463412.1">
    <property type="nucleotide sequence ID" value="NZ_CP021425.1"/>
</dbReference>
<organism evidence="1 2">
    <name type="scientific">Oleiphilus messinensis</name>
    <dbReference type="NCBI Taxonomy" id="141451"/>
    <lineage>
        <taxon>Bacteria</taxon>
        <taxon>Pseudomonadati</taxon>
        <taxon>Pseudomonadota</taxon>
        <taxon>Gammaproteobacteria</taxon>
        <taxon>Oceanospirillales</taxon>
        <taxon>Oleiphilaceae</taxon>
        <taxon>Oleiphilus</taxon>
    </lineage>
</organism>
<dbReference type="Proteomes" id="UP000196027">
    <property type="component" value="Chromosome"/>
</dbReference>